<reference evidence="1 2" key="1">
    <citation type="submission" date="2019-08" db="EMBL/GenBank/DDBJ databases">
        <title>Pedobacter sp. nov., isolated from Han river, South Korea.</title>
        <authorList>
            <person name="Lee D.-H."/>
            <person name="Kim Y.-S."/>
            <person name="Hwang E.-M."/>
            <person name="Le Tran T.C."/>
            <person name="Cha C.-J."/>
        </authorList>
    </citation>
    <scope>NUCLEOTIDE SEQUENCE [LARGE SCALE GENOMIC DNA]</scope>
    <source>
        <strain evidence="1 2">CJ43</strain>
    </source>
</reference>
<dbReference type="AlphaFoldDB" id="A0A5C0VG58"/>
<dbReference type="KEGG" id="pej:FYC62_08685"/>
<evidence type="ECO:0000313" key="2">
    <source>
        <dbReference type="Proteomes" id="UP000323653"/>
    </source>
</evidence>
<dbReference type="NCBIfam" id="TIGR04256">
    <property type="entry name" value="GxxExxY"/>
    <property type="match status" value="1"/>
</dbReference>
<keyword evidence="2" id="KW-1185">Reference proteome</keyword>
<sequence>MNIENKLATEVIGASIKVHKYLGPGLLESAYKECLYYELKKSGLNVKKEEKLPLLYEDVELDCGYRLDILVDNKLIVEVKAVAEINDIHLAQMLTYLKLSECKLGLLINFNVLLLKSGIKRLINNIE</sequence>
<gene>
    <name evidence="1" type="ORF">FYC62_08685</name>
</gene>
<dbReference type="Pfam" id="PF13366">
    <property type="entry name" value="PDDEXK_3"/>
    <property type="match status" value="1"/>
</dbReference>
<organism evidence="1 2">
    <name type="scientific">Pedobacter aquae</name>
    <dbReference type="NCBI Taxonomy" id="2605747"/>
    <lineage>
        <taxon>Bacteria</taxon>
        <taxon>Pseudomonadati</taxon>
        <taxon>Bacteroidota</taxon>
        <taxon>Sphingobacteriia</taxon>
        <taxon>Sphingobacteriales</taxon>
        <taxon>Sphingobacteriaceae</taxon>
        <taxon>Pedobacter</taxon>
    </lineage>
</organism>
<dbReference type="Proteomes" id="UP000323653">
    <property type="component" value="Chromosome"/>
</dbReference>
<proteinExistence type="predicted"/>
<evidence type="ECO:0000313" key="1">
    <source>
        <dbReference type="EMBL" id="QEK51728.1"/>
    </source>
</evidence>
<dbReference type="RefSeq" id="WP_149074675.1">
    <property type="nucleotide sequence ID" value="NZ_CP043329.1"/>
</dbReference>
<name>A0A5C0VG58_9SPHI</name>
<protein>
    <submittedName>
        <fullName evidence="1">GxxExxY protein</fullName>
    </submittedName>
</protein>
<dbReference type="EMBL" id="CP043329">
    <property type="protein sequence ID" value="QEK51728.1"/>
    <property type="molecule type" value="Genomic_DNA"/>
</dbReference>
<accession>A0A5C0VG58</accession>
<dbReference type="InterPro" id="IPR026350">
    <property type="entry name" value="GxxExxY"/>
</dbReference>